<accession>A0ABQ5VV99</accession>
<evidence type="ECO:0000313" key="6">
    <source>
        <dbReference type="EMBL" id="GLQ35182.1"/>
    </source>
</evidence>
<evidence type="ECO:0000259" key="5">
    <source>
        <dbReference type="Pfam" id="PF00155"/>
    </source>
</evidence>
<dbReference type="PANTHER" id="PTHR42790">
    <property type="entry name" value="AMINOTRANSFERASE"/>
    <property type="match status" value="1"/>
</dbReference>
<keyword evidence="7" id="KW-1185">Reference proteome</keyword>
<dbReference type="Pfam" id="PF00155">
    <property type="entry name" value="Aminotran_1_2"/>
    <property type="match status" value="1"/>
</dbReference>
<dbReference type="SUPFAM" id="SSF53383">
    <property type="entry name" value="PLP-dependent transferases"/>
    <property type="match status" value="1"/>
</dbReference>
<dbReference type="InterPro" id="IPR015422">
    <property type="entry name" value="PyrdxlP-dep_Trfase_small"/>
</dbReference>
<dbReference type="InterPro" id="IPR004839">
    <property type="entry name" value="Aminotransferase_I/II_large"/>
</dbReference>
<dbReference type="InterPro" id="IPR050859">
    <property type="entry name" value="Class-I_PLP-dep_aminotransf"/>
</dbReference>
<evidence type="ECO:0000256" key="1">
    <source>
        <dbReference type="ARBA" id="ARBA00001933"/>
    </source>
</evidence>
<dbReference type="EMBL" id="BSNN01000004">
    <property type="protein sequence ID" value="GLQ35182.1"/>
    <property type="molecule type" value="Genomic_DNA"/>
</dbReference>
<keyword evidence="2 6" id="KW-0032">Aminotransferase</keyword>
<dbReference type="InterPro" id="IPR015421">
    <property type="entry name" value="PyrdxlP-dep_Trfase_major"/>
</dbReference>
<dbReference type="GO" id="GO:0008483">
    <property type="term" value="F:transaminase activity"/>
    <property type="evidence" value="ECO:0007669"/>
    <property type="project" value="UniProtKB-KW"/>
</dbReference>
<dbReference type="RefSeq" id="WP_284377323.1">
    <property type="nucleotide sequence ID" value="NZ_BSNN01000004.1"/>
</dbReference>
<keyword evidence="4" id="KW-0663">Pyridoxal phosphate</keyword>
<dbReference type="PANTHER" id="PTHR42790:SF19">
    <property type="entry name" value="KYNURENINE_ALPHA-AMINOADIPATE AMINOTRANSFERASE, MITOCHONDRIAL"/>
    <property type="match status" value="1"/>
</dbReference>
<gene>
    <name evidence="6" type="primary">avtA</name>
    <name evidence="6" type="ORF">GCM10007939_14650</name>
</gene>
<dbReference type="CDD" id="cd00609">
    <property type="entry name" value="AAT_like"/>
    <property type="match status" value="1"/>
</dbReference>
<evidence type="ECO:0000313" key="7">
    <source>
        <dbReference type="Proteomes" id="UP001156694"/>
    </source>
</evidence>
<proteinExistence type="predicted"/>
<evidence type="ECO:0000256" key="2">
    <source>
        <dbReference type="ARBA" id="ARBA00022576"/>
    </source>
</evidence>
<dbReference type="Proteomes" id="UP001156694">
    <property type="component" value="Unassembled WGS sequence"/>
</dbReference>
<feature type="domain" description="Aminotransferase class I/classII large" evidence="5">
    <location>
        <begin position="59"/>
        <end position="387"/>
    </location>
</feature>
<dbReference type="Gene3D" id="3.40.640.10">
    <property type="entry name" value="Type I PLP-dependent aspartate aminotransferase-like (Major domain)"/>
    <property type="match status" value="1"/>
</dbReference>
<organism evidence="6 7">
    <name type="scientific">Amylibacter marinus</name>
    <dbReference type="NCBI Taxonomy" id="1475483"/>
    <lineage>
        <taxon>Bacteria</taxon>
        <taxon>Pseudomonadati</taxon>
        <taxon>Pseudomonadota</taxon>
        <taxon>Alphaproteobacteria</taxon>
        <taxon>Rhodobacterales</taxon>
        <taxon>Paracoccaceae</taxon>
        <taxon>Amylibacter</taxon>
    </lineage>
</organism>
<dbReference type="Gene3D" id="3.90.1150.10">
    <property type="entry name" value="Aspartate Aminotransferase, domain 1"/>
    <property type="match status" value="1"/>
</dbReference>
<keyword evidence="3" id="KW-0808">Transferase</keyword>
<name>A0ABQ5VV99_9RHOB</name>
<comment type="cofactor">
    <cofactor evidence="1">
        <name>pyridoxal 5'-phosphate</name>
        <dbReference type="ChEBI" id="CHEBI:597326"/>
    </cofactor>
</comment>
<sequence length="399" mass="42927">MTAPIFANWLSQTNDVTQIFLGASEDPNLINLAGGLPDPSVWPVAELASLATTAMMDHPDKSLSYSPIPGLSDLRDTVARRFSKDGLTLTRDNVMIVSGGMQALDLIGKVLLDQDDIIAAQSPAYLGAIDAWRPRGPKYRALDLEAQDFDPAPALGGAKFAYTVPNFSNPTGRLVLLAQRHALVQAAYETGTYLVEDDPYGTLYYEGDVLPSMLEISASMYKGPYTGPVIYLGTLSKQLAPGLRIGWVIAAPEVISALVTGKQGGDMCTAGLTQVIANTAITSGLVERILPKILELNKTRRDALCAAMDAYLSDLFQWRVPQGGMFVWATARNPQLNTDRLLRVAIEHGVCISPSSAFDPLGLNHSAIRINFTLNTAQDLAEGIQRLAAATRAVLDTQP</sequence>
<protein>
    <submittedName>
        <fullName evidence="6">2-aminoadipate aminotransferase</fullName>
    </submittedName>
</protein>
<comment type="caution">
    <text evidence="6">The sequence shown here is derived from an EMBL/GenBank/DDBJ whole genome shotgun (WGS) entry which is preliminary data.</text>
</comment>
<dbReference type="InterPro" id="IPR015424">
    <property type="entry name" value="PyrdxlP-dep_Trfase"/>
</dbReference>
<evidence type="ECO:0000256" key="3">
    <source>
        <dbReference type="ARBA" id="ARBA00022679"/>
    </source>
</evidence>
<reference evidence="7" key="1">
    <citation type="journal article" date="2019" name="Int. J. Syst. Evol. Microbiol.">
        <title>The Global Catalogue of Microorganisms (GCM) 10K type strain sequencing project: providing services to taxonomists for standard genome sequencing and annotation.</title>
        <authorList>
            <consortium name="The Broad Institute Genomics Platform"/>
            <consortium name="The Broad Institute Genome Sequencing Center for Infectious Disease"/>
            <person name="Wu L."/>
            <person name="Ma J."/>
        </authorList>
    </citation>
    <scope>NUCLEOTIDE SEQUENCE [LARGE SCALE GENOMIC DNA]</scope>
    <source>
        <strain evidence="7">NBRC 110140</strain>
    </source>
</reference>
<evidence type="ECO:0000256" key="4">
    <source>
        <dbReference type="ARBA" id="ARBA00022898"/>
    </source>
</evidence>